<evidence type="ECO:0000313" key="4">
    <source>
        <dbReference type="Proteomes" id="UP000308549"/>
    </source>
</evidence>
<feature type="domain" description="DUF7053" evidence="2">
    <location>
        <begin position="3"/>
        <end position="170"/>
    </location>
</feature>
<feature type="compositionally biased region" description="Polar residues" evidence="1">
    <location>
        <begin position="350"/>
        <end position="362"/>
    </location>
</feature>
<gene>
    <name evidence="3" type="ORF">B0A50_00573</name>
</gene>
<dbReference type="PANTHER" id="PTHR38117">
    <property type="entry name" value="NACHT AND WD40 DOMAIN PROTEIN"/>
    <property type="match status" value="1"/>
</dbReference>
<proteinExistence type="predicted"/>
<feature type="region of interest" description="Disordered" evidence="1">
    <location>
        <begin position="313"/>
        <end position="373"/>
    </location>
</feature>
<feature type="compositionally biased region" description="Polar residues" evidence="1">
    <location>
        <begin position="218"/>
        <end position="230"/>
    </location>
</feature>
<keyword evidence="4" id="KW-1185">Reference proteome</keyword>
<name>A0A4U0UEN8_9PEZI</name>
<dbReference type="Proteomes" id="UP000308549">
    <property type="component" value="Unassembled WGS sequence"/>
</dbReference>
<dbReference type="AlphaFoldDB" id="A0A4U0UEN8"/>
<feature type="region of interest" description="Disordered" evidence="1">
    <location>
        <begin position="188"/>
        <end position="283"/>
    </location>
</feature>
<evidence type="ECO:0000313" key="3">
    <source>
        <dbReference type="EMBL" id="TKA33737.1"/>
    </source>
</evidence>
<reference evidence="3 4" key="1">
    <citation type="submission" date="2017-03" db="EMBL/GenBank/DDBJ databases">
        <title>Genomes of endolithic fungi from Antarctica.</title>
        <authorList>
            <person name="Coleine C."/>
            <person name="Masonjones S."/>
            <person name="Stajich J.E."/>
        </authorList>
    </citation>
    <scope>NUCLEOTIDE SEQUENCE [LARGE SCALE GENOMIC DNA]</scope>
    <source>
        <strain evidence="3 4">CCFEE 6315</strain>
    </source>
</reference>
<organism evidence="3 4">
    <name type="scientific">Salinomyces thailandicus</name>
    <dbReference type="NCBI Taxonomy" id="706561"/>
    <lineage>
        <taxon>Eukaryota</taxon>
        <taxon>Fungi</taxon>
        <taxon>Dikarya</taxon>
        <taxon>Ascomycota</taxon>
        <taxon>Pezizomycotina</taxon>
        <taxon>Dothideomycetes</taxon>
        <taxon>Dothideomycetidae</taxon>
        <taxon>Mycosphaerellales</taxon>
        <taxon>Teratosphaeriaceae</taxon>
        <taxon>Salinomyces</taxon>
    </lineage>
</organism>
<evidence type="ECO:0000256" key="1">
    <source>
        <dbReference type="SAM" id="MobiDB-lite"/>
    </source>
</evidence>
<protein>
    <recommendedName>
        <fullName evidence="2">DUF7053 domain-containing protein</fullName>
    </recommendedName>
</protein>
<evidence type="ECO:0000259" key="2">
    <source>
        <dbReference type="Pfam" id="PF23155"/>
    </source>
</evidence>
<feature type="region of interest" description="Disordered" evidence="1">
    <location>
        <begin position="397"/>
        <end position="427"/>
    </location>
</feature>
<dbReference type="Pfam" id="PF23155">
    <property type="entry name" value="DUF7053"/>
    <property type="match status" value="1"/>
</dbReference>
<dbReference type="PANTHER" id="PTHR38117:SF2">
    <property type="entry name" value="NACHT AND WD40 DOMAIN PROTEIN"/>
    <property type="match status" value="1"/>
</dbReference>
<dbReference type="EMBL" id="NAJL01000002">
    <property type="protein sequence ID" value="TKA33737.1"/>
    <property type="molecule type" value="Genomic_DNA"/>
</dbReference>
<feature type="compositionally biased region" description="Polar residues" evidence="1">
    <location>
        <begin position="249"/>
        <end position="261"/>
    </location>
</feature>
<feature type="compositionally biased region" description="Polar residues" evidence="1">
    <location>
        <begin position="397"/>
        <end position="416"/>
    </location>
</feature>
<accession>A0A4U0UEN8</accession>
<sequence>MGKRSVYTKVTPLPSNIPRQLALDMLHSHAEVIQLNPLVTGVKAIEAPRDAVSEEFFSQWYEISEVITWGPGLKKKINFKGVFHDQPWGLQSHVYAPAGTDLRNKYRIGGNEPGEPREPRELGLDTPLDGLYLREDVEITCAIGLTMPFVKKEMKQATGIMIERLNRKAELLDEGKLHAMFENGKLKTTKPNLAPTFVERPLPSPASDGYRSPPRSPGQRSDFTFSSPALDQQGFGRYRDLNERRGSHRQSSNVPPYQQNGYDGPNYATSGAERPGLPEINELPGSFYHAEQRKPSLYPPPLKPQGQTFRAELPGDYILPPRPLSSAKRGSSPYPPAQQQYMMPTPGLPNRQSSNSSSNYAITDSDPPPRLIHPAQRESTYAAQNRQHVAEWQRTLSTTSAGDSNSLRHSRSYGSNEHSEPDHLRFPNLSMRQSSSQQLHRGNSSRETGVVSRCPVCGMFEGDEAAITHHVSKAHFV</sequence>
<dbReference type="InterPro" id="IPR055481">
    <property type="entry name" value="DUF7053"/>
</dbReference>
<dbReference type="OrthoDB" id="5078320at2759"/>
<comment type="caution">
    <text evidence="3">The sequence shown here is derived from an EMBL/GenBank/DDBJ whole genome shotgun (WGS) entry which is preliminary data.</text>
</comment>